<dbReference type="Pfam" id="PF13440">
    <property type="entry name" value="Polysacc_synt_3"/>
    <property type="match status" value="1"/>
</dbReference>
<organism evidence="7 8">
    <name type="scientific">Phnomibacter ginsenosidimutans</name>
    <dbReference type="NCBI Taxonomy" id="2676868"/>
    <lineage>
        <taxon>Bacteria</taxon>
        <taxon>Pseudomonadati</taxon>
        <taxon>Bacteroidota</taxon>
        <taxon>Chitinophagia</taxon>
        <taxon>Chitinophagales</taxon>
        <taxon>Chitinophagaceae</taxon>
        <taxon>Phnomibacter</taxon>
    </lineage>
</organism>
<keyword evidence="4 6" id="KW-1133">Transmembrane helix</keyword>
<protein>
    <recommendedName>
        <fullName evidence="9">Oligosaccharide flippase family protein</fullName>
    </recommendedName>
</protein>
<evidence type="ECO:0000256" key="1">
    <source>
        <dbReference type="ARBA" id="ARBA00004651"/>
    </source>
</evidence>
<feature type="transmembrane region" description="Helical" evidence="6">
    <location>
        <begin position="7"/>
        <end position="31"/>
    </location>
</feature>
<feature type="transmembrane region" description="Helical" evidence="6">
    <location>
        <begin position="352"/>
        <end position="372"/>
    </location>
</feature>
<dbReference type="RefSeq" id="WP_157476205.1">
    <property type="nucleotide sequence ID" value="NZ_CP046566.1"/>
</dbReference>
<evidence type="ECO:0000256" key="6">
    <source>
        <dbReference type="SAM" id="Phobius"/>
    </source>
</evidence>
<evidence type="ECO:0008006" key="9">
    <source>
        <dbReference type="Google" id="ProtNLM"/>
    </source>
</evidence>
<evidence type="ECO:0000256" key="5">
    <source>
        <dbReference type="ARBA" id="ARBA00023136"/>
    </source>
</evidence>
<dbReference type="AlphaFoldDB" id="A0A6I6G4G3"/>
<dbReference type="PANTHER" id="PTHR30250:SF11">
    <property type="entry name" value="O-ANTIGEN TRANSPORTER-RELATED"/>
    <property type="match status" value="1"/>
</dbReference>
<dbReference type="PANTHER" id="PTHR30250">
    <property type="entry name" value="PST FAMILY PREDICTED COLANIC ACID TRANSPORTER"/>
    <property type="match status" value="1"/>
</dbReference>
<keyword evidence="2" id="KW-1003">Cell membrane</keyword>
<evidence type="ECO:0000313" key="8">
    <source>
        <dbReference type="Proteomes" id="UP000426027"/>
    </source>
</evidence>
<evidence type="ECO:0000256" key="2">
    <source>
        <dbReference type="ARBA" id="ARBA00022475"/>
    </source>
</evidence>
<feature type="transmembrane region" description="Helical" evidence="6">
    <location>
        <begin position="170"/>
        <end position="190"/>
    </location>
</feature>
<keyword evidence="3 6" id="KW-0812">Transmembrane</keyword>
<feature type="transmembrane region" description="Helical" evidence="6">
    <location>
        <begin position="107"/>
        <end position="125"/>
    </location>
</feature>
<feature type="transmembrane region" description="Helical" evidence="6">
    <location>
        <begin position="287"/>
        <end position="308"/>
    </location>
</feature>
<feature type="transmembrane region" description="Helical" evidence="6">
    <location>
        <begin position="43"/>
        <end position="68"/>
    </location>
</feature>
<dbReference type="KEGG" id="fls:GLV81_01485"/>
<sequence length="406" mass="45316">MKLAEKYWVLADQVVVSGSAFATNLLLARALGIAQYGIFSGLVLVQLLVLSLLQASITGLAPVLLAHIGIGEKRSYTGGLFWFHQAILTLLFVAGILFFLFADTMWAVGRNIGIAAVVGACLYFMQDYLRRWLLATQQQPKAFAIDVLTNVVQLLALAVLFFVYHLDLLIALWVVALTYIPSVALGVWWLKPGVPIAKDIRSVALLHARDGKWMLSSALLQWTAGNFYVMAAGWWLGAAALGALRLGQYIFGLLNVLLQAFETYILPKAAHLHQEPAALVRFLRKQFLQLSVLLIPVLILLAVFGKPLLHMAGGDTYTSYSYVMIGLAILYVFILFGYPVRIALRVQLLNKFYFYGYVLATIFSVATAYFMIHFFQLWGALAGMLLAQCMLLVYWLYILYNKNIRV</sequence>
<dbReference type="InterPro" id="IPR050833">
    <property type="entry name" value="Poly_Biosynth_Transport"/>
</dbReference>
<reference evidence="7 8" key="1">
    <citation type="submission" date="2019-11" db="EMBL/GenBank/DDBJ databases">
        <authorList>
            <person name="Im W.T."/>
        </authorList>
    </citation>
    <scope>NUCLEOTIDE SEQUENCE [LARGE SCALE GENOMIC DNA]</scope>
    <source>
        <strain evidence="7 8">SB-02</strain>
    </source>
</reference>
<proteinExistence type="predicted"/>
<accession>A0A6I6G4G3</accession>
<evidence type="ECO:0000256" key="4">
    <source>
        <dbReference type="ARBA" id="ARBA00022989"/>
    </source>
</evidence>
<feature type="transmembrane region" description="Helical" evidence="6">
    <location>
        <begin position="378"/>
        <end position="400"/>
    </location>
</feature>
<keyword evidence="8" id="KW-1185">Reference proteome</keyword>
<feature type="transmembrane region" description="Helical" evidence="6">
    <location>
        <begin position="80"/>
        <end position="101"/>
    </location>
</feature>
<comment type="subcellular location">
    <subcellularLocation>
        <location evidence="1">Cell membrane</location>
        <topology evidence="1">Multi-pass membrane protein</topology>
    </subcellularLocation>
</comment>
<feature type="transmembrane region" description="Helical" evidence="6">
    <location>
        <begin position="320"/>
        <end position="340"/>
    </location>
</feature>
<name>A0A6I6G4G3_9BACT</name>
<keyword evidence="5 6" id="KW-0472">Membrane</keyword>
<evidence type="ECO:0000313" key="7">
    <source>
        <dbReference type="EMBL" id="QGW26947.1"/>
    </source>
</evidence>
<dbReference type="Proteomes" id="UP000426027">
    <property type="component" value="Chromosome"/>
</dbReference>
<gene>
    <name evidence="7" type="ORF">GLV81_01485</name>
</gene>
<feature type="transmembrane region" description="Helical" evidence="6">
    <location>
        <begin position="211"/>
        <end position="236"/>
    </location>
</feature>
<feature type="transmembrane region" description="Helical" evidence="6">
    <location>
        <begin position="145"/>
        <end position="164"/>
    </location>
</feature>
<evidence type="ECO:0000256" key="3">
    <source>
        <dbReference type="ARBA" id="ARBA00022692"/>
    </source>
</evidence>
<dbReference type="EMBL" id="CP046566">
    <property type="protein sequence ID" value="QGW26947.1"/>
    <property type="molecule type" value="Genomic_DNA"/>
</dbReference>
<dbReference type="GO" id="GO:0005886">
    <property type="term" value="C:plasma membrane"/>
    <property type="evidence" value="ECO:0007669"/>
    <property type="project" value="UniProtKB-SubCell"/>
</dbReference>